<accession>A0A7T7XJ49</accession>
<gene>
    <name evidence="3" type="ORF">JFL75_10395</name>
</gene>
<dbReference type="Proteomes" id="UP000595917">
    <property type="component" value="Chromosome"/>
</dbReference>
<name>A0A7T7XJ49_9SPIR</name>
<protein>
    <recommendedName>
        <fullName evidence="2">UPF0178 protein JFL75_10395</fullName>
    </recommendedName>
</protein>
<dbReference type="EMBL" id="CP067089">
    <property type="protein sequence ID" value="QQO07374.1"/>
    <property type="molecule type" value="Genomic_DNA"/>
</dbReference>
<dbReference type="HAMAP" id="MF_00489">
    <property type="entry name" value="UPF0178"/>
    <property type="match status" value="1"/>
</dbReference>
<proteinExistence type="inferred from homology"/>
<organism evidence="3 4">
    <name type="scientific">Breznakiella homolactica</name>
    <dbReference type="NCBI Taxonomy" id="2798577"/>
    <lineage>
        <taxon>Bacteria</taxon>
        <taxon>Pseudomonadati</taxon>
        <taxon>Spirochaetota</taxon>
        <taxon>Spirochaetia</taxon>
        <taxon>Spirochaetales</taxon>
        <taxon>Breznakiellaceae</taxon>
        <taxon>Breznakiella</taxon>
    </lineage>
</organism>
<evidence type="ECO:0000256" key="1">
    <source>
        <dbReference type="ARBA" id="ARBA00008522"/>
    </source>
</evidence>
<reference evidence="3" key="1">
    <citation type="submission" date="2021-01" db="EMBL/GenBank/DDBJ databases">
        <title>Description of Breznakiella homolactica.</title>
        <authorList>
            <person name="Song Y."/>
            <person name="Brune A."/>
        </authorList>
    </citation>
    <scope>NUCLEOTIDE SEQUENCE</scope>
    <source>
        <strain evidence="3">RmG30</strain>
    </source>
</reference>
<evidence type="ECO:0000256" key="2">
    <source>
        <dbReference type="HAMAP-Rule" id="MF_00489"/>
    </source>
</evidence>
<dbReference type="PANTHER" id="PTHR35146">
    <property type="entry name" value="UPF0178 PROTEIN YAII"/>
    <property type="match status" value="1"/>
</dbReference>
<dbReference type="CDD" id="cd18720">
    <property type="entry name" value="PIN_YqxD-like"/>
    <property type="match status" value="1"/>
</dbReference>
<sequence length="159" mass="17730">MKIFVDADSCPRQVRETVVRAAQRTGTEAVFAANRPIPGIKGRGITMELCPAGDGSADNRIVELAVPGDLVITRDIPLADRLVERGITVLDDRGRLYTRENIRERLSVRDFMVGLAENGMGMERNASYGNRELKKFADTFDSLLSRLIREEQNGKHTKN</sequence>
<dbReference type="KEGG" id="bhc:JFL75_10395"/>
<dbReference type="RefSeq" id="WP_215624679.1">
    <property type="nucleotide sequence ID" value="NZ_CP067089.2"/>
</dbReference>
<dbReference type="InterPro" id="IPR003791">
    <property type="entry name" value="UPF0178"/>
</dbReference>
<evidence type="ECO:0000313" key="3">
    <source>
        <dbReference type="EMBL" id="QQO07374.1"/>
    </source>
</evidence>
<evidence type="ECO:0000313" key="4">
    <source>
        <dbReference type="Proteomes" id="UP000595917"/>
    </source>
</evidence>
<keyword evidence="4" id="KW-1185">Reference proteome</keyword>
<dbReference type="Pfam" id="PF02639">
    <property type="entry name" value="DUF188"/>
    <property type="match status" value="1"/>
</dbReference>
<dbReference type="PANTHER" id="PTHR35146:SF1">
    <property type="entry name" value="UPF0178 PROTEIN YAII"/>
    <property type="match status" value="1"/>
</dbReference>
<comment type="similarity">
    <text evidence="1 2">Belongs to the UPF0178 family.</text>
</comment>
<dbReference type="AlphaFoldDB" id="A0A7T7XJ49"/>